<dbReference type="Proteomes" id="UP000314901">
    <property type="component" value="Chromosome"/>
</dbReference>
<proteinExistence type="predicted"/>
<evidence type="ECO:0000313" key="2">
    <source>
        <dbReference type="EMBL" id="QDC40737.1"/>
    </source>
</evidence>
<dbReference type="GeneID" id="66284513"/>
<reference evidence="4 5" key="1">
    <citation type="journal article" date="2019" name="ISME J.">
        <title>Evolution in action: habitat transition from sediment to the pelagial leads to genome streamlining in Methylophilaceae.</title>
        <authorList>
            <person name="Salcher M."/>
            <person name="Schaefle D."/>
            <person name="Kaspar M."/>
            <person name="Neuenschwander S.M."/>
            <person name="Ghai R."/>
        </authorList>
    </citation>
    <scope>NUCLEOTIDE SEQUENCE [LARGE SCALE GENOMIC DNA]</scope>
    <source>
        <strain evidence="2 5">MMS-RVI-51</strain>
        <strain evidence="3 4">MMS-VI-25</strain>
    </source>
</reference>
<evidence type="ECO:0000256" key="1">
    <source>
        <dbReference type="SAM" id="Phobius"/>
    </source>
</evidence>
<keyword evidence="4" id="KW-1185">Reference proteome</keyword>
<dbReference type="RefSeq" id="WP_139866988.1">
    <property type="nucleotide sequence ID" value="NZ_CP040949.1"/>
</dbReference>
<organism evidence="2 5">
    <name type="scientific">Candidatus Methylopumilus universalis</name>
    <dbReference type="NCBI Taxonomy" id="2588536"/>
    <lineage>
        <taxon>Bacteria</taxon>
        <taxon>Pseudomonadati</taxon>
        <taxon>Pseudomonadota</taxon>
        <taxon>Betaproteobacteria</taxon>
        <taxon>Nitrosomonadales</taxon>
        <taxon>Methylophilaceae</taxon>
        <taxon>Candidatus Methylopumilus</taxon>
    </lineage>
</organism>
<accession>A0AAX1EYF3</accession>
<dbReference type="InterPro" id="IPR021344">
    <property type="entry name" value="DUF2970"/>
</dbReference>
<name>A0AAX1EYF3_9PROT</name>
<dbReference type="Pfam" id="PF11174">
    <property type="entry name" value="DUF2970"/>
    <property type="match status" value="1"/>
</dbReference>
<dbReference type="EMBL" id="CP040953">
    <property type="protein sequence ID" value="QDC40737.1"/>
    <property type="molecule type" value="Genomic_DNA"/>
</dbReference>
<dbReference type="AlphaFoldDB" id="A0AAX1EYF3"/>
<gene>
    <name evidence="3" type="ORF">FIT74_01425</name>
    <name evidence="2" type="ORF">FIT94_01345</name>
</gene>
<feature type="transmembrane region" description="Helical" evidence="1">
    <location>
        <begin position="35"/>
        <end position="59"/>
    </location>
</feature>
<keyword evidence="1" id="KW-0812">Transmembrane</keyword>
<evidence type="ECO:0000313" key="5">
    <source>
        <dbReference type="Proteomes" id="UP000314901"/>
    </source>
</evidence>
<sequence>MLNIIKSILSAFFGIQNNRRFSQDDAFVEKHGIKYFVIIGFLVAILLLLTLAILVSVILNHIK</sequence>
<dbReference type="EMBL" id="CP040973">
    <property type="protein sequence ID" value="QDC60852.1"/>
    <property type="molecule type" value="Genomic_DNA"/>
</dbReference>
<protein>
    <submittedName>
        <fullName evidence="2">DUF2970 domain-containing protein</fullName>
    </submittedName>
</protein>
<evidence type="ECO:0000313" key="4">
    <source>
        <dbReference type="Proteomes" id="UP000312702"/>
    </source>
</evidence>
<keyword evidence="1" id="KW-0472">Membrane</keyword>
<dbReference type="Proteomes" id="UP000312702">
    <property type="component" value="Chromosome"/>
</dbReference>
<evidence type="ECO:0000313" key="3">
    <source>
        <dbReference type="EMBL" id="QDC60852.1"/>
    </source>
</evidence>
<keyword evidence="1" id="KW-1133">Transmembrane helix</keyword>
<dbReference type="KEGG" id="muv:FIT94_01345"/>